<dbReference type="Proteomes" id="UP000716446">
    <property type="component" value="Unassembled WGS sequence"/>
</dbReference>
<dbReference type="EMBL" id="CAIJEN010000014">
    <property type="protein sequence ID" value="CAD0094130.1"/>
    <property type="molecule type" value="Genomic_DNA"/>
</dbReference>
<keyword evidence="2" id="KW-1185">Reference proteome</keyword>
<protein>
    <submittedName>
        <fullName evidence="1">Uncharacterized protein</fullName>
    </submittedName>
</protein>
<evidence type="ECO:0000313" key="2">
    <source>
        <dbReference type="Proteomes" id="UP000716446"/>
    </source>
</evidence>
<organism evidence="1 2">
    <name type="scientific">Aureobasidium vineae</name>
    <dbReference type="NCBI Taxonomy" id="2773715"/>
    <lineage>
        <taxon>Eukaryota</taxon>
        <taxon>Fungi</taxon>
        <taxon>Dikarya</taxon>
        <taxon>Ascomycota</taxon>
        <taxon>Pezizomycotina</taxon>
        <taxon>Dothideomycetes</taxon>
        <taxon>Dothideomycetidae</taxon>
        <taxon>Dothideales</taxon>
        <taxon>Saccotheciaceae</taxon>
        <taxon>Aureobasidium</taxon>
    </lineage>
</organism>
<name>A0A9N8JZ83_9PEZI</name>
<sequence length="174" mass="18952">MAAPNSDPDYLYYMIYLQPVCTMDLPVEIPPYRVATFADISGSCMIHRCIGKQGTGVLTDQCKTTLSNDTRPIVRAIPKSDSYGGNGWADAKYLAKLARLCLCQDCCQTHLSDVVIAWVNELLDPDGAEDERADSVVDPEETKPLITGLAPVKSLVAGSVATRNLFSKVCGFWS</sequence>
<gene>
    <name evidence="1" type="ORF">AWRI4619_LOCUS8228</name>
</gene>
<dbReference type="AlphaFoldDB" id="A0A9N8JZ83"/>
<proteinExistence type="predicted"/>
<reference evidence="1" key="1">
    <citation type="submission" date="2020-06" db="EMBL/GenBank/DDBJ databases">
        <authorList>
            <person name="Onetto C."/>
        </authorList>
    </citation>
    <scope>NUCLEOTIDE SEQUENCE</scope>
</reference>
<evidence type="ECO:0000313" key="1">
    <source>
        <dbReference type="EMBL" id="CAD0094130.1"/>
    </source>
</evidence>
<comment type="caution">
    <text evidence="1">The sequence shown here is derived from an EMBL/GenBank/DDBJ whole genome shotgun (WGS) entry which is preliminary data.</text>
</comment>
<accession>A0A9N8JZ83</accession>